<dbReference type="EMBL" id="JANHJP010000008">
    <property type="protein sequence ID" value="MDC9032212.1"/>
    <property type="molecule type" value="Genomic_DNA"/>
</dbReference>
<evidence type="ECO:0000256" key="1">
    <source>
        <dbReference type="SAM" id="Phobius"/>
    </source>
</evidence>
<keyword evidence="1" id="KW-0812">Transmembrane</keyword>
<organism evidence="2 3">
    <name type="scientific">Columbia Basin potato purple top phytoplasma</name>
    <dbReference type="NCBI Taxonomy" id="307134"/>
    <lineage>
        <taxon>Bacteria</taxon>
        <taxon>Bacillati</taxon>
        <taxon>Mycoplasmatota</taxon>
        <taxon>Mollicutes</taxon>
        <taxon>Acholeplasmatales</taxon>
        <taxon>Acholeplasmataceae</taxon>
        <taxon>Candidatus Phytoplasma</taxon>
        <taxon>16SrVI (Clover proliferation group)</taxon>
    </lineage>
</organism>
<accession>A0ABT5L9E5</accession>
<reference evidence="2 3" key="1">
    <citation type="journal article" date="2023" name="Plant">
        <title>Draft Genome Sequence Resource of CBPPT1, a 'Candidatus Phytoplasma trifolii'-Related Strain Associated with Potato Purple Top Disease in the Columbia Basin, U.S.A.</title>
        <authorList>
            <person name="Wei W."/>
            <person name="Shao J."/>
            <person name="Bottner-Parker K.D."/>
            <person name="Zhao Y."/>
        </authorList>
    </citation>
    <scope>NUCLEOTIDE SEQUENCE [LARGE SCALE GENOMIC DNA]</scope>
    <source>
        <strain evidence="2 3">CBPPT1</strain>
    </source>
</reference>
<feature type="transmembrane region" description="Helical" evidence="1">
    <location>
        <begin position="94"/>
        <end position="113"/>
    </location>
</feature>
<evidence type="ECO:0000313" key="3">
    <source>
        <dbReference type="Proteomes" id="UP001221763"/>
    </source>
</evidence>
<keyword evidence="1" id="KW-0472">Membrane</keyword>
<keyword evidence="3" id="KW-1185">Reference proteome</keyword>
<comment type="caution">
    <text evidence="2">The sequence shown here is derived from an EMBL/GenBank/DDBJ whole genome shotgun (WGS) entry which is preliminary data.</text>
</comment>
<dbReference type="RefSeq" id="WP_273585409.1">
    <property type="nucleotide sequence ID" value="NZ_JANHJP010000008.1"/>
</dbReference>
<protein>
    <submittedName>
        <fullName evidence="2">Uncharacterized protein</fullName>
    </submittedName>
</protein>
<dbReference type="Proteomes" id="UP001221763">
    <property type="component" value="Unassembled WGS sequence"/>
</dbReference>
<feature type="non-terminal residue" evidence="2">
    <location>
        <position position="1"/>
    </location>
</feature>
<evidence type="ECO:0000313" key="2">
    <source>
        <dbReference type="EMBL" id="MDC9032212.1"/>
    </source>
</evidence>
<sequence>EETIKQAIIDKNPLLDIIKIQINIIDKTQAEVTSFSPEYKDKVTVTYRYKGSAIIYALINLNIVKSIQDMWYRIRLFRNTSLNKVLQNTQLVRLYDKITISFIIFLLYEIYLYSKIKKINYIYNFQKY</sequence>
<proteinExistence type="predicted"/>
<gene>
    <name evidence="2" type="ORF">M8044_000434</name>
</gene>
<keyword evidence="1" id="KW-1133">Transmembrane helix</keyword>
<feature type="transmembrane region" description="Helical" evidence="1">
    <location>
        <begin position="53"/>
        <end position="74"/>
    </location>
</feature>
<name>A0ABT5L9E5_9MOLU</name>